<accession>A0ABT1NGP4</accession>
<dbReference type="EMBL" id="JAJEKE010000010">
    <property type="protein sequence ID" value="MCQ1530244.1"/>
    <property type="molecule type" value="Genomic_DNA"/>
</dbReference>
<name>A0ABT1NGP4_9FIRM</name>
<protein>
    <submittedName>
        <fullName evidence="2">M28 family metallopeptidase</fullName>
    </submittedName>
</protein>
<feature type="domain" description="Peptidase M28" evidence="1">
    <location>
        <begin position="215"/>
        <end position="411"/>
    </location>
</feature>
<reference evidence="2 3" key="1">
    <citation type="submission" date="2021-10" db="EMBL/GenBank/DDBJ databases">
        <title>Lutispora strain m25 sp. nov., a thermophilic, non-spore-forming bacterium isolated from a lab-scale methanogenic bioreactor digesting anaerobic sludge.</title>
        <authorList>
            <person name="El Houari A."/>
            <person name="Mcdonald J."/>
        </authorList>
    </citation>
    <scope>NUCLEOTIDE SEQUENCE [LARGE SCALE GENOMIC DNA]</scope>
    <source>
        <strain evidence="3">m25</strain>
    </source>
</reference>
<gene>
    <name evidence="2" type="ORF">LJD61_11875</name>
</gene>
<sequence length="425" mass="48448">MKRKTFISILLCFILIMSSFTGITYADKSSIERDMKILASKEFMGRLVGTEGNEKAIDYVTDRFSEIGLEAFDEDYHHVCKQTIYDPEKQIHCLEVIFQNGNTKQYEYGKDFCDRMAIKEVDISAPITFDKNDQDMDKKIMVIGENDKLFDYNNKCQAVFQKTNSFFKVAIVRSKGTPNIEISEKLYNTLLSEKVKEVKLITKHISHEVDIKQPVGKISGKDHKKLLVLSAHMDHSGWAGKTIFYGAVDNAAGTSTIIDIAEKLKKQSEKKPFNMDILICASNGEDSMLTNLDDLLNKLKSKYDEIYDINIDTIGKKDGGMICLNGDKEQNKELIEDLMKCFSKNNYEVLDEYYGASDNIIFNNQGFCGITVGQKDVFGENNTTSIHTEEDTLHIIDYDQLYKVSDIIYDFIVTNDGKIYKPDNK</sequence>
<dbReference type="SUPFAM" id="SSF53187">
    <property type="entry name" value="Zn-dependent exopeptidases"/>
    <property type="match status" value="1"/>
</dbReference>
<keyword evidence="3" id="KW-1185">Reference proteome</keyword>
<dbReference type="InterPro" id="IPR007484">
    <property type="entry name" value="Peptidase_M28"/>
</dbReference>
<evidence type="ECO:0000313" key="2">
    <source>
        <dbReference type="EMBL" id="MCQ1530244.1"/>
    </source>
</evidence>
<dbReference type="Pfam" id="PF04389">
    <property type="entry name" value="Peptidase_M28"/>
    <property type="match status" value="1"/>
</dbReference>
<dbReference type="Proteomes" id="UP001651880">
    <property type="component" value="Unassembled WGS sequence"/>
</dbReference>
<evidence type="ECO:0000313" key="3">
    <source>
        <dbReference type="Proteomes" id="UP001651880"/>
    </source>
</evidence>
<comment type="caution">
    <text evidence="2">The sequence shown here is derived from an EMBL/GenBank/DDBJ whole genome shotgun (WGS) entry which is preliminary data.</text>
</comment>
<dbReference type="RefSeq" id="WP_255227763.1">
    <property type="nucleotide sequence ID" value="NZ_JAJEKE010000010.1"/>
</dbReference>
<proteinExistence type="predicted"/>
<evidence type="ECO:0000259" key="1">
    <source>
        <dbReference type="Pfam" id="PF04389"/>
    </source>
</evidence>
<dbReference type="Gene3D" id="3.40.630.10">
    <property type="entry name" value="Zn peptidases"/>
    <property type="match status" value="2"/>
</dbReference>
<organism evidence="2 3">
    <name type="scientific">Lutispora saccharofermentans</name>
    <dbReference type="NCBI Taxonomy" id="3024236"/>
    <lineage>
        <taxon>Bacteria</taxon>
        <taxon>Bacillati</taxon>
        <taxon>Bacillota</taxon>
        <taxon>Clostridia</taxon>
        <taxon>Lutisporales</taxon>
        <taxon>Lutisporaceae</taxon>
        <taxon>Lutispora</taxon>
    </lineage>
</organism>